<evidence type="ECO:0000256" key="2">
    <source>
        <dbReference type="ARBA" id="ARBA00011270"/>
    </source>
</evidence>
<accession>A0A1F6A530</accession>
<gene>
    <name evidence="10" type="ORF">A3D03_00295</name>
</gene>
<evidence type="ECO:0000313" key="10">
    <source>
        <dbReference type="EMBL" id="OGG19848.1"/>
    </source>
</evidence>
<sequence length="179" mass="20048">MRKILMTHLYFGDPSEEFSLKLAETLLIGGVDILEVGIPYTDPVCDGEVFQRACKRALSNGMTPLQVLKGINRIREKGCKNPIYLTSYFAPIYKIGLKKFVTAAKSTGVTGLIIPDLLLEEQQNLRRLTDKYSLSLIQFATVYSTKKRLKEIIQASTNFIYCVSLPGVTGDRTSYSKLL</sequence>
<dbReference type="EC" id="4.2.1.20" evidence="3"/>
<evidence type="ECO:0000256" key="9">
    <source>
        <dbReference type="RuleBase" id="RU003662"/>
    </source>
</evidence>
<dbReference type="CDD" id="cd04724">
    <property type="entry name" value="Tryptophan_synthase_alpha"/>
    <property type="match status" value="1"/>
</dbReference>
<dbReference type="GO" id="GO:0005829">
    <property type="term" value="C:cytosol"/>
    <property type="evidence" value="ECO:0007669"/>
    <property type="project" value="TreeGrafter"/>
</dbReference>
<evidence type="ECO:0000256" key="1">
    <source>
        <dbReference type="ARBA" id="ARBA00004733"/>
    </source>
</evidence>
<dbReference type="InterPro" id="IPR013785">
    <property type="entry name" value="Aldolase_TIM"/>
</dbReference>
<comment type="subunit">
    <text evidence="2">Tetramer of two alpha and two beta chains.</text>
</comment>
<feature type="non-terminal residue" evidence="10">
    <location>
        <position position="179"/>
    </location>
</feature>
<evidence type="ECO:0000256" key="4">
    <source>
        <dbReference type="ARBA" id="ARBA00022605"/>
    </source>
</evidence>
<keyword evidence="7" id="KW-0456">Lyase</keyword>
<evidence type="ECO:0000256" key="5">
    <source>
        <dbReference type="ARBA" id="ARBA00022822"/>
    </source>
</evidence>
<dbReference type="AlphaFoldDB" id="A0A1F6A530"/>
<comment type="caution">
    <text evidence="10">The sequence shown here is derived from an EMBL/GenBank/DDBJ whole genome shotgun (WGS) entry which is preliminary data.</text>
</comment>
<dbReference type="Pfam" id="PF00290">
    <property type="entry name" value="Trp_syntA"/>
    <property type="match status" value="1"/>
</dbReference>
<dbReference type="PANTHER" id="PTHR43406">
    <property type="entry name" value="TRYPTOPHAN SYNTHASE, ALPHA CHAIN"/>
    <property type="match status" value="1"/>
</dbReference>
<keyword evidence="6" id="KW-0057">Aromatic amino acid biosynthesis</keyword>
<comment type="catalytic activity">
    <reaction evidence="8">
        <text>(1S,2R)-1-C-(indol-3-yl)glycerol 3-phosphate + L-serine = D-glyceraldehyde 3-phosphate + L-tryptophan + H2O</text>
        <dbReference type="Rhea" id="RHEA:10532"/>
        <dbReference type="ChEBI" id="CHEBI:15377"/>
        <dbReference type="ChEBI" id="CHEBI:33384"/>
        <dbReference type="ChEBI" id="CHEBI:57912"/>
        <dbReference type="ChEBI" id="CHEBI:58866"/>
        <dbReference type="ChEBI" id="CHEBI:59776"/>
        <dbReference type="EC" id="4.2.1.20"/>
    </reaction>
</comment>
<reference evidence="10 11" key="1">
    <citation type="journal article" date="2016" name="Nat. Commun.">
        <title>Thousands of microbial genomes shed light on interconnected biogeochemical processes in an aquifer system.</title>
        <authorList>
            <person name="Anantharaman K."/>
            <person name="Brown C.T."/>
            <person name="Hug L.A."/>
            <person name="Sharon I."/>
            <person name="Castelle C.J."/>
            <person name="Probst A.J."/>
            <person name="Thomas B.C."/>
            <person name="Singh A."/>
            <person name="Wilkins M.J."/>
            <person name="Karaoz U."/>
            <person name="Brodie E.L."/>
            <person name="Williams K.H."/>
            <person name="Hubbard S.S."/>
            <person name="Banfield J.F."/>
        </authorList>
    </citation>
    <scope>NUCLEOTIDE SEQUENCE [LARGE SCALE GENOMIC DNA]</scope>
</reference>
<name>A0A1F6A530_9BACT</name>
<dbReference type="NCBIfam" id="TIGR00262">
    <property type="entry name" value="trpA"/>
    <property type="match status" value="1"/>
</dbReference>
<proteinExistence type="inferred from homology"/>
<dbReference type="PANTHER" id="PTHR43406:SF1">
    <property type="entry name" value="TRYPTOPHAN SYNTHASE ALPHA CHAIN, CHLOROPLASTIC"/>
    <property type="match status" value="1"/>
</dbReference>
<dbReference type="SUPFAM" id="SSF51366">
    <property type="entry name" value="Ribulose-phoshate binding barrel"/>
    <property type="match status" value="1"/>
</dbReference>
<keyword evidence="5" id="KW-0822">Tryptophan biosynthesis</keyword>
<evidence type="ECO:0000256" key="3">
    <source>
        <dbReference type="ARBA" id="ARBA00012043"/>
    </source>
</evidence>
<dbReference type="EMBL" id="MFJN01000068">
    <property type="protein sequence ID" value="OGG19848.1"/>
    <property type="molecule type" value="Genomic_DNA"/>
</dbReference>
<dbReference type="InterPro" id="IPR011060">
    <property type="entry name" value="RibuloseP-bd_barrel"/>
</dbReference>
<evidence type="ECO:0000256" key="6">
    <source>
        <dbReference type="ARBA" id="ARBA00023141"/>
    </source>
</evidence>
<evidence type="ECO:0000313" key="11">
    <source>
        <dbReference type="Proteomes" id="UP000177092"/>
    </source>
</evidence>
<protein>
    <recommendedName>
        <fullName evidence="3">tryptophan synthase</fullName>
        <ecNumber evidence="3">4.2.1.20</ecNumber>
    </recommendedName>
</protein>
<keyword evidence="4" id="KW-0028">Amino-acid biosynthesis</keyword>
<organism evidence="10 11">
    <name type="scientific">Candidatus Gottesmanbacteria bacterium RIFCSPHIGHO2_02_FULL_40_13</name>
    <dbReference type="NCBI Taxonomy" id="1798384"/>
    <lineage>
        <taxon>Bacteria</taxon>
        <taxon>Candidatus Gottesmaniibacteriota</taxon>
    </lineage>
</organism>
<dbReference type="UniPathway" id="UPA00035">
    <property type="reaction ID" value="UER00044"/>
</dbReference>
<dbReference type="STRING" id="1798384.A3D03_00295"/>
<dbReference type="InterPro" id="IPR002028">
    <property type="entry name" value="Trp_synthase_suA"/>
</dbReference>
<dbReference type="GO" id="GO:0004834">
    <property type="term" value="F:tryptophan synthase activity"/>
    <property type="evidence" value="ECO:0007669"/>
    <property type="project" value="UniProtKB-EC"/>
</dbReference>
<evidence type="ECO:0000256" key="8">
    <source>
        <dbReference type="ARBA" id="ARBA00049047"/>
    </source>
</evidence>
<dbReference type="Proteomes" id="UP000177092">
    <property type="component" value="Unassembled WGS sequence"/>
</dbReference>
<evidence type="ECO:0000256" key="7">
    <source>
        <dbReference type="ARBA" id="ARBA00023239"/>
    </source>
</evidence>
<comment type="pathway">
    <text evidence="1">Amino-acid biosynthesis; L-tryptophan biosynthesis; L-tryptophan from chorismate: step 5/5.</text>
</comment>
<comment type="similarity">
    <text evidence="9">Belongs to the TrpA family.</text>
</comment>
<dbReference type="Gene3D" id="3.20.20.70">
    <property type="entry name" value="Aldolase class I"/>
    <property type="match status" value="1"/>
</dbReference>